<dbReference type="RefSeq" id="XP_067716894.1">
    <property type="nucleotide sequence ID" value="XM_067860793.1"/>
</dbReference>
<dbReference type="EMBL" id="BPLF01000003">
    <property type="protein sequence ID" value="GIX64825.1"/>
    <property type="molecule type" value="Genomic_DNA"/>
</dbReference>
<proteinExistence type="predicted"/>
<sequence length="154" mass="16778">MTGEWMSQSRAREVFGLSASDLQANVARVIDQSGRSDKPSGEPTPSDAADVKCVRHPRVPLTVRLVKNPRGYHLPMRLYKTSELETLSAIKRAEAPPPKAPDKPVKKAAKSRQRRKAPQPAQPICLSKGHSFAPALPGTHQCSACGHVVEVEEI</sequence>
<organism evidence="2 3">
    <name type="scientific">Babesia caballi</name>
    <dbReference type="NCBI Taxonomy" id="5871"/>
    <lineage>
        <taxon>Eukaryota</taxon>
        <taxon>Sar</taxon>
        <taxon>Alveolata</taxon>
        <taxon>Apicomplexa</taxon>
        <taxon>Aconoidasida</taxon>
        <taxon>Piroplasmida</taxon>
        <taxon>Babesiidae</taxon>
        <taxon>Babesia</taxon>
    </lineage>
</organism>
<evidence type="ECO:0000313" key="2">
    <source>
        <dbReference type="EMBL" id="GIX64825.1"/>
    </source>
</evidence>
<feature type="compositionally biased region" description="Basic residues" evidence="1">
    <location>
        <begin position="106"/>
        <end position="117"/>
    </location>
</feature>
<dbReference type="AlphaFoldDB" id="A0AAV4LY43"/>
<comment type="caution">
    <text evidence="2">The sequence shown here is derived from an EMBL/GenBank/DDBJ whole genome shotgun (WGS) entry which is preliminary data.</text>
</comment>
<gene>
    <name evidence="2" type="ORF">BcabD6B2_42600</name>
</gene>
<reference evidence="2 3" key="1">
    <citation type="submission" date="2021-06" db="EMBL/GenBank/DDBJ databases">
        <title>Genome sequence of Babesia caballi.</title>
        <authorList>
            <person name="Yamagishi J."/>
            <person name="Kidaka T."/>
            <person name="Ochi A."/>
        </authorList>
    </citation>
    <scope>NUCLEOTIDE SEQUENCE [LARGE SCALE GENOMIC DNA]</scope>
    <source>
        <strain evidence="2">USDA-D6B2</strain>
    </source>
</reference>
<feature type="region of interest" description="Disordered" evidence="1">
    <location>
        <begin position="91"/>
        <end position="126"/>
    </location>
</feature>
<feature type="region of interest" description="Disordered" evidence="1">
    <location>
        <begin position="28"/>
        <end position="49"/>
    </location>
</feature>
<protein>
    <submittedName>
        <fullName evidence="2">Non-ribosomal peptide synthetase</fullName>
    </submittedName>
</protein>
<dbReference type="GeneID" id="94196306"/>
<dbReference type="Proteomes" id="UP001497744">
    <property type="component" value="Unassembled WGS sequence"/>
</dbReference>
<name>A0AAV4LY43_BABCB</name>
<evidence type="ECO:0000313" key="3">
    <source>
        <dbReference type="Proteomes" id="UP001497744"/>
    </source>
</evidence>
<evidence type="ECO:0000256" key="1">
    <source>
        <dbReference type="SAM" id="MobiDB-lite"/>
    </source>
</evidence>
<accession>A0AAV4LY43</accession>
<keyword evidence="3" id="KW-1185">Reference proteome</keyword>